<keyword evidence="9" id="KW-0106">Calcium</keyword>
<evidence type="ECO:0008006" key="17">
    <source>
        <dbReference type="Google" id="ProtNLM"/>
    </source>
</evidence>
<dbReference type="PANTHER" id="PTHR46819:SF1">
    <property type="entry name" value="EF-HAND CALCIUM-BINDING DOMAIN-CONTAINING PROTEIN 7"/>
    <property type="match status" value="1"/>
</dbReference>
<comment type="subcellular location">
    <subcellularLocation>
        <location evidence="1">Mitochondrion outer membrane</location>
        <topology evidence="1">Single-pass type IV membrane protein</topology>
    </subcellularLocation>
</comment>
<dbReference type="InterPro" id="IPR052266">
    <property type="entry name" value="Miro-EF-hand_domain"/>
</dbReference>
<accession>A0A540N3G5</accession>
<keyword evidence="4" id="KW-0479">Metal-binding</keyword>
<dbReference type="FunFam" id="3.40.50.300:FF:000553">
    <property type="entry name" value="Mitochondrial Rho GTPase"/>
    <property type="match status" value="1"/>
</dbReference>
<keyword evidence="3 14" id="KW-0812">Transmembrane</keyword>
<dbReference type="GO" id="GO:0016787">
    <property type="term" value="F:hydrolase activity"/>
    <property type="evidence" value="ECO:0007669"/>
    <property type="project" value="UniProtKB-KW"/>
</dbReference>
<evidence type="ECO:0000256" key="6">
    <source>
        <dbReference type="ARBA" id="ARBA00022741"/>
    </source>
</evidence>
<evidence type="ECO:0000256" key="12">
    <source>
        <dbReference type="ARBA" id="ARBA00023134"/>
    </source>
</evidence>
<dbReference type="AlphaFoldDB" id="A0A540N3G5"/>
<evidence type="ECO:0000256" key="3">
    <source>
        <dbReference type="ARBA" id="ARBA00022692"/>
    </source>
</evidence>
<dbReference type="Gene3D" id="3.40.50.300">
    <property type="entry name" value="P-loop containing nucleotide triphosphate hydrolases"/>
    <property type="match status" value="1"/>
</dbReference>
<dbReference type="STRING" id="106549.A0A540N3G5"/>
<proteinExistence type="inferred from homology"/>
<evidence type="ECO:0000256" key="8">
    <source>
        <dbReference type="ARBA" id="ARBA00022801"/>
    </source>
</evidence>
<evidence type="ECO:0000313" key="16">
    <source>
        <dbReference type="Proteomes" id="UP000315295"/>
    </source>
</evidence>
<evidence type="ECO:0000256" key="14">
    <source>
        <dbReference type="SAM" id="Phobius"/>
    </source>
</evidence>
<keyword evidence="16" id="KW-1185">Reference proteome</keyword>
<keyword evidence="5" id="KW-0677">Repeat</keyword>
<gene>
    <name evidence="15" type="ORF">C1H46_009245</name>
</gene>
<dbReference type="GO" id="GO:0005741">
    <property type="term" value="C:mitochondrial outer membrane"/>
    <property type="evidence" value="ECO:0007669"/>
    <property type="project" value="UniProtKB-SubCell"/>
</dbReference>
<organism evidence="15 16">
    <name type="scientific">Malus baccata</name>
    <name type="common">Siberian crab apple</name>
    <name type="synonym">Pyrus baccata</name>
    <dbReference type="NCBI Taxonomy" id="106549"/>
    <lineage>
        <taxon>Eukaryota</taxon>
        <taxon>Viridiplantae</taxon>
        <taxon>Streptophyta</taxon>
        <taxon>Embryophyta</taxon>
        <taxon>Tracheophyta</taxon>
        <taxon>Spermatophyta</taxon>
        <taxon>Magnoliopsida</taxon>
        <taxon>eudicotyledons</taxon>
        <taxon>Gunneridae</taxon>
        <taxon>Pentapetalae</taxon>
        <taxon>rosids</taxon>
        <taxon>fabids</taxon>
        <taxon>Rosales</taxon>
        <taxon>Rosaceae</taxon>
        <taxon>Amygdaloideae</taxon>
        <taxon>Maleae</taxon>
        <taxon>Malus</taxon>
    </lineage>
</organism>
<dbReference type="GO" id="GO:0046872">
    <property type="term" value="F:metal ion binding"/>
    <property type="evidence" value="ECO:0007669"/>
    <property type="project" value="UniProtKB-KW"/>
</dbReference>
<keyword evidence="10 14" id="KW-1133">Transmembrane helix</keyword>
<keyword evidence="13 14" id="KW-0472">Membrane</keyword>
<comment type="caution">
    <text evidence="15">The sequence shown here is derived from an EMBL/GenBank/DDBJ whole genome shotgun (WGS) entry which is preliminary data.</text>
</comment>
<dbReference type="Proteomes" id="UP000315295">
    <property type="component" value="Unassembled WGS sequence"/>
</dbReference>
<evidence type="ECO:0000256" key="11">
    <source>
        <dbReference type="ARBA" id="ARBA00023128"/>
    </source>
</evidence>
<keyword evidence="11" id="KW-0496">Mitochondrion</keyword>
<dbReference type="EMBL" id="VIEB01000128">
    <property type="protein sequence ID" value="TQE05093.1"/>
    <property type="molecule type" value="Genomic_DNA"/>
</dbReference>
<reference evidence="15 16" key="1">
    <citation type="journal article" date="2019" name="G3 (Bethesda)">
        <title>Sequencing of a Wild Apple (Malus baccata) Genome Unravels the Differences Between Cultivated and Wild Apple Species Regarding Disease Resistance and Cold Tolerance.</title>
        <authorList>
            <person name="Chen X."/>
        </authorList>
    </citation>
    <scope>NUCLEOTIDE SEQUENCE [LARGE SCALE GENOMIC DNA]</scope>
    <source>
        <strain evidence="16">cv. Shandingzi</strain>
        <tissue evidence="15">Leaves</tissue>
    </source>
</reference>
<keyword evidence="12" id="KW-0342">GTP-binding</keyword>
<keyword evidence="6" id="KW-0547">Nucleotide-binding</keyword>
<name>A0A540N3G5_MALBA</name>
<evidence type="ECO:0000256" key="10">
    <source>
        <dbReference type="ARBA" id="ARBA00022989"/>
    </source>
</evidence>
<evidence type="ECO:0000256" key="9">
    <source>
        <dbReference type="ARBA" id="ARBA00022837"/>
    </source>
</evidence>
<evidence type="ECO:0000313" key="15">
    <source>
        <dbReference type="EMBL" id="TQE05093.1"/>
    </source>
</evidence>
<keyword evidence="7" id="KW-1000">Mitochondrion outer membrane</keyword>
<dbReference type="SUPFAM" id="SSF52540">
    <property type="entry name" value="P-loop containing nucleoside triphosphate hydrolases"/>
    <property type="match status" value="1"/>
</dbReference>
<evidence type="ECO:0000256" key="7">
    <source>
        <dbReference type="ARBA" id="ARBA00022787"/>
    </source>
</evidence>
<dbReference type="InterPro" id="IPR027417">
    <property type="entry name" value="P-loop_NTPase"/>
</dbReference>
<comment type="similarity">
    <text evidence="2">Belongs to the mitochondrial Rho GTPase family.</text>
</comment>
<evidence type="ECO:0000256" key="5">
    <source>
        <dbReference type="ARBA" id="ARBA00022737"/>
    </source>
</evidence>
<protein>
    <recommendedName>
        <fullName evidence="17">Miro domain-containing protein</fullName>
    </recommendedName>
</protein>
<dbReference type="GO" id="GO:0005525">
    <property type="term" value="F:GTP binding"/>
    <property type="evidence" value="ECO:0007669"/>
    <property type="project" value="UniProtKB-KW"/>
</dbReference>
<evidence type="ECO:0000256" key="2">
    <source>
        <dbReference type="ARBA" id="ARBA00007981"/>
    </source>
</evidence>
<keyword evidence="8" id="KW-0378">Hydrolase</keyword>
<evidence type="ECO:0000256" key="1">
    <source>
        <dbReference type="ARBA" id="ARBA00004200"/>
    </source>
</evidence>
<evidence type="ECO:0000256" key="13">
    <source>
        <dbReference type="ARBA" id="ARBA00023136"/>
    </source>
</evidence>
<evidence type="ECO:0000256" key="4">
    <source>
        <dbReference type="ARBA" id="ARBA00022723"/>
    </source>
</evidence>
<sequence>MREIPEDGVEKFLRNKEALAACDIAVFVHDSSDESSWKRATELLVEVASHGETTGFEVPCLIVAAKDDLDAFPSAIQHSTRVSQDMGTEAPIPISAKLGDFNNVFRKIVTAAEHPHLSIPETEAGRTRKQYHKILNRSLMFFSVGAAVAMVGVAAHRVYAARRNASG</sequence>
<dbReference type="PANTHER" id="PTHR46819">
    <property type="entry name" value="EF-HAND CALCIUM-BINDING DOMAIN-CONTAINING PROTEIN 7"/>
    <property type="match status" value="1"/>
</dbReference>
<feature type="transmembrane region" description="Helical" evidence="14">
    <location>
        <begin position="138"/>
        <end position="159"/>
    </location>
</feature>